<sequence>MMKFLTSVVISVALAWLCSDDAKAQPFPPGFDVRNNAVRGADFGEASEVRIVPYNAGETLFENERFAVRERINFLSTDLQTHGDAICTITKPGERYEYQASRLVVIVKAERDEPITREFLWNEVRPVLRRLVHEEGHCPMAHGITAHIYLEGWDVSANGVPYIPEAF</sequence>
<organism evidence="2 3">
    <name type="scientific">Parvularcula maris</name>
    <dbReference type="NCBI Taxonomy" id="2965077"/>
    <lineage>
        <taxon>Bacteria</taxon>
        <taxon>Pseudomonadati</taxon>
        <taxon>Pseudomonadota</taxon>
        <taxon>Alphaproteobacteria</taxon>
        <taxon>Parvularculales</taxon>
        <taxon>Parvularculaceae</taxon>
        <taxon>Parvularcula</taxon>
    </lineage>
</organism>
<keyword evidence="1" id="KW-0732">Signal</keyword>
<protein>
    <submittedName>
        <fullName evidence="2">Uncharacterized protein</fullName>
    </submittedName>
</protein>
<dbReference type="RefSeq" id="WP_256619756.1">
    <property type="nucleotide sequence ID" value="NZ_JANIBC010000009.1"/>
</dbReference>
<dbReference type="EMBL" id="JANIBC010000009">
    <property type="protein sequence ID" value="MCQ8185860.1"/>
    <property type="molecule type" value="Genomic_DNA"/>
</dbReference>
<feature type="chain" id="PRO_5040728373" evidence="1">
    <location>
        <begin position="25"/>
        <end position="167"/>
    </location>
</feature>
<reference evidence="2" key="1">
    <citation type="submission" date="2022-07" db="EMBL/GenBank/DDBJ databases">
        <title>Parvularcula maris sp. nov., an algicidal bacterium isolated from seawater.</title>
        <authorList>
            <person name="Li F."/>
        </authorList>
    </citation>
    <scope>NUCLEOTIDE SEQUENCE</scope>
    <source>
        <strain evidence="2">BGMRC 0090</strain>
    </source>
</reference>
<evidence type="ECO:0000256" key="1">
    <source>
        <dbReference type="SAM" id="SignalP"/>
    </source>
</evidence>
<comment type="caution">
    <text evidence="2">The sequence shown here is derived from an EMBL/GenBank/DDBJ whole genome shotgun (WGS) entry which is preliminary data.</text>
</comment>
<proteinExistence type="predicted"/>
<accession>A0A9X2L9Z6</accession>
<feature type="signal peptide" evidence="1">
    <location>
        <begin position="1"/>
        <end position="24"/>
    </location>
</feature>
<evidence type="ECO:0000313" key="2">
    <source>
        <dbReference type="EMBL" id="MCQ8185860.1"/>
    </source>
</evidence>
<name>A0A9X2L9Z6_9PROT</name>
<dbReference type="Proteomes" id="UP001142610">
    <property type="component" value="Unassembled WGS sequence"/>
</dbReference>
<dbReference type="AlphaFoldDB" id="A0A9X2L9Z6"/>
<evidence type="ECO:0000313" key="3">
    <source>
        <dbReference type="Proteomes" id="UP001142610"/>
    </source>
</evidence>
<gene>
    <name evidence="2" type="ORF">NOG11_10695</name>
</gene>
<keyword evidence="3" id="KW-1185">Reference proteome</keyword>